<evidence type="ECO:0000313" key="3">
    <source>
        <dbReference type="Proteomes" id="UP000019270"/>
    </source>
</evidence>
<protein>
    <recommendedName>
        <fullName evidence="1">HipA-like kinase domain-containing protein</fullName>
    </recommendedName>
</protein>
<evidence type="ECO:0000313" key="2">
    <source>
        <dbReference type="EMBL" id="EWG11696.1"/>
    </source>
</evidence>
<dbReference type="Proteomes" id="UP000019270">
    <property type="component" value="Unassembled WGS sequence"/>
</dbReference>
<dbReference type="Pfam" id="PF20613">
    <property type="entry name" value="HipA_2"/>
    <property type="match status" value="1"/>
</dbReference>
<dbReference type="InterPro" id="IPR046748">
    <property type="entry name" value="HipA_2"/>
</dbReference>
<reference evidence="2 3" key="2">
    <citation type="journal article" date="2016" name="Sci. Rep.">
        <title>A novel serine protease, Sep1, from Bacillus firmus DS-1 has nematicidal activity and degrades multiple intestinal-associated nematode proteins.</title>
        <authorList>
            <person name="Geng C."/>
            <person name="Nie X."/>
            <person name="Tang Z."/>
            <person name="Zhang Y."/>
            <person name="Lin J."/>
            <person name="Sun M."/>
            <person name="Peng D."/>
        </authorList>
    </citation>
    <scope>NUCLEOTIDE SEQUENCE [LARGE SCALE GENOMIC DNA]</scope>
    <source>
        <strain evidence="2 3">DS1</strain>
    </source>
</reference>
<feature type="domain" description="HipA-like kinase" evidence="1">
    <location>
        <begin position="11"/>
        <end position="246"/>
    </location>
</feature>
<evidence type="ECO:0000259" key="1">
    <source>
        <dbReference type="Pfam" id="PF20613"/>
    </source>
</evidence>
<comment type="caution">
    <text evidence="2">The sequence shown here is derived from an EMBL/GenBank/DDBJ whole genome shotgun (WGS) entry which is preliminary data.</text>
</comment>
<gene>
    <name evidence="2" type="ORF">PBF_06176</name>
</gene>
<dbReference type="PATRIC" id="fig|1307436.3.peg.1310"/>
<accession>W7L930</accession>
<name>W7L930_CYTFI</name>
<dbReference type="AlphaFoldDB" id="W7L930"/>
<proteinExistence type="predicted"/>
<organism evidence="2 3">
    <name type="scientific">Cytobacillus firmus DS1</name>
    <dbReference type="NCBI Taxonomy" id="1307436"/>
    <lineage>
        <taxon>Bacteria</taxon>
        <taxon>Bacillati</taxon>
        <taxon>Bacillota</taxon>
        <taxon>Bacilli</taxon>
        <taxon>Bacillales</taxon>
        <taxon>Bacillaceae</taxon>
        <taxon>Cytobacillus</taxon>
    </lineage>
</organism>
<dbReference type="eggNOG" id="ENOG5030I1D">
    <property type="taxonomic scope" value="Bacteria"/>
</dbReference>
<reference evidence="3" key="1">
    <citation type="submission" date="2013-03" db="EMBL/GenBank/DDBJ databases">
        <title>Draft genome sequence of Bacillus firmus DS1.</title>
        <authorList>
            <person name="Peng D."/>
            <person name="Zhu L."/>
            <person name="Sun M."/>
        </authorList>
    </citation>
    <scope>NUCLEOTIDE SEQUENCE [LARGE SCALE GENOMIC DNA]</scope>
    <source>
        <strain evidence="3">DS1</strain>
    </source>
</reference>
<sequence length="269" mass="31333">MPSYNMIKYEREMGNGITNPLLMKTTDGYYVVKVIGNEHGSKILINEMVCFKLAKLFDIPIPDASLIRIDSDTLSLNPDLQKLGVEPGLHFGSKLVSRGQTSIQAPLLNLVKNKEDIPSIILFDQIIYNNDRVMNPGNLIIDIKEKKLLAIDHSHTFKLGALWNEIEFKKIHEEDLCLVRDFHGLNYKLLLKYVNGYNPFNKILQKIQQISQEDIKSCFDQIPIEWELKKCEMDALNHFIWYRIENINRFLDLLKEQCHDWKGGDYFEF</sequence>
<dbReference type="EMBL" id="APVL01000004">
    <property type="protein sequence ID" value="EWG11696.1"/>
    <property type="molecule type" value="Genomic_DNA"/>
</dbReference>